<keyword evidence="3" id="KW-1185">Reference proteome</keyword>
<dbReference type="AlphaFoldDB" id="A0A1H0VS08"/>
<dbReference type="SUPFAM" id="SSF51182">
    <property type="entry name" value="RmlC-like cupins"/>
    <property type="match status" value="1"/>
</dbReference>
<organism evidence="2 3">
    <name type="scientific">Ectopseudomonas guguanensis</name>
    <dbReference type="NCBI Taxonomy" id="1198456"/>
    <lineage>
        <taxon>Bacteria</taxon>
        <taxon>Pseudomonadati</taxon>
        <taxon>Pseudomonadota</taxon>
        <taxon>Gammaproteobacteria</taxon>
        <taxon>Pseudomonadales</taxon>
        <taxon>Pseudomonadaceae</taxon>
        <taxon>Ectopseudomonas</taxon>
    </lineage>
</organism>
<gene>
    <name evidence="2" type="ORF">SAMN05216213_10625</name>
</gene>
<evidence type="ECO:0000313" key="3">
    <source>
        <dbReference type="Proteomes" id="UP000199460"/>
    </source>
</evidence>
<dbReference type="InterPro" id="IPR011051">
    <property type="entry name" value="RmlC_Cupin_sf"/>
</dbReference>
<dbReference type="CDD" id="cd20302">
    <property type="entry name" value="cupin_DAD"/>
    <property type="match status" value="1"/>
</dbReference>
<accession>A0A1H0VS08</accession>
<evidence type="ECO:0000259" key="1">
    <source>
        <dbReference type="Pfam" id="PF12973"/>
    </source>
</evidence>
<dbReference type="EMBL" id="FNJJ01000006">
    <property type="protein sequence ID" value="SDP80876.1"/>
    <property type="molecule type" value="Genomic_DNA"/>
</dbReference>
<dbReference type="Proteomes" id="UP000199460">
    <property type="component" value="Unassembled WGS sequence"/>
</dbReference>
<evidence type="ECO:0000313" key="2">
    <source>
        <dbReference type="EMBL" id="SDP80876.1"/>
    </source>
</evidence>
<dbReference type="Pfam" id="PF12973">
    <property type="entry name" value="Cupin_7"/>
    <property type="match status" value="1"/>
</dbReference>
<feature type="domain" description="ChrR-like cupin" evidence="1">
    <location>
        <begin position="9"/>
        <end position="104"/>
    </location>
</feature>
<dbReference type="RefSeq" id="WP_090430475.1">
    <property type="nucleotide sequence ID" value="NZ_FNJJ01000006.1"/>
</dbReference>
<dbReference type="InterPro" id="IPR014710">
    <property type="entry name" value="RmlC-like_jellyroll"/>
</dbReference>
<sequence length="158" mass="17664">MLYESIDTAAINDEDLPWVPFAPYSNEVFVKYIKCDPVRGETITLLKSPAGVTMPKHHHSGTVIVYTIKGAWKYLEHDWISKEGGVVFETAGTSHTPLALTEYGDEIITLNIVQGDLLYFDENDNICAIENWKSGVERYLAYCKANGIEARDITSFAA</sequence>
<dbReference type="InterPro" id="IPR025979">
    <property type="entry name" value="ChrR-like_cupin_dom"/>
</dbReference>
<name>A0A1H0VS08_9GAMM</name>
<dbReference type="OrthoDB" id="564955at2"/>
<proteinExistence type="predicted"/>
<reference evidence="3" key="1">
    <citation type="submission" date="2016-10" db="EMBL/GenBank/DDBJ databases">
        <authorList>
            <person name="Varghese N."/>
            <person name="Submissions S."/>
        </authorList>
    </citation>
    <scope>NUCLEOTIDE SEQUENCE [LARGE SCALE GENOMIC DNA]</scope>
    <source>
        <strain evidence="3">JCM 18416</strain>
    </source>
</reference>
<protein>
    <submittedName>
        <fullName evidence="2">ChrR Cupin-like domain-containing protein</fullName>
    </submittedName>
</protein>
<dbReference type="Gene3D" id="2.60.120.10">
    <property type="entry name" value="Jelly Rolls"/>
    <property type="match status" value="1"/>
</dbReference>
<dbReference type="GeneID" id="300931771"/>